<comment type="caution">
    <text evidence="2">The sequence shown here is derived from an EMBL/GenBank/DDBJ whole genome shotgun (WGS) entry which is preliminary data.</text>
</comment>
<gene>
    <name evidence="2" type="ORF">CYMTET_5665</name>
</gene>
<dbReference type="AlphaFoldDB" id="A0AAE0GYX9"/>
<organism evidence="2 3">
    <name type="scientific">Cymbomonas tetramitiformis</name>
    <dbReference type="NCBI Taxonomy" id="36881"/>
    <lineage>
        <taxon>Eukaryota</taxon>
        <taxon>Viridiplantae</taxon>
        <taxon>Chlorophyta</taxon>
        <taxon>Pyramimonadophyceae</taxon>
        <taxon>Pyramimonadales</taxon>
        <taxon>Pyramimonadaceae</taxon>
        <taxon>Cymbomonas</taxon>
    </lineage>
</organism>
<keyword evidence="3" id="KW-1185">Reference proteome</keyword>
<dbReference type="Proteomes" id="UP001190700">
    <property type="component" value="Unassembled WGS sequence"/>
</dbReference>
<reference evidence="2 3" key="1">
    <citation type="journal article" date="2015" name="Genome Biol. Evol.">
        <title>Comparative Genomics of a Bacterivorous Green Alga Reveals Evolutionary Causalities and Consequences of Phago-Mixotrophic Mode of Nutrition.</title>
        <authorList>
            <person name="Burns J.A."/>
            <person name="Paasch A."/>
            <person name="Narechania A."/>
            <person name="Kim E."/>
        </authorList>
    </citation>
    <scope>NUCLEOTIDE SEQUENCE [LARGE SCALE GENOMIC DNA]</scope>
    <source>
        <strain evidence="2 3">PLY_AMNH</strain>
    </source>
</reference>
<sequence>MPTEPPSDARAYPVIPVATLRARCVECEPGERRVLAKRRNLIPDRGGRTFQDFSCGEGAVAAVDGSCGNFKQDEPWHVGEAVLPVLQARARKMLRALQGPAPAEATLLSRGSAPVEAELFAQALRVSVATAEEWDMDKCSQACAALVHEAARLHPQLTRFKEMHSFGKLPMKTLEAQEFKMMVYILPELAVERCEVDELPAGKEATVEHWRAFVHLLQTRVAEFQRGRGGGLGGGRETSISPTSGRCPSDAVLGGNLQTVNDEQLARALRGELSPEYISRPPAAAAGVGGQAGVGLDGGLTVVPKTRKCKSMEEWARGFLRIICEALAEEREDLADFLMWGRSIAAEYSFSNFSQFYEHLIPAVAAPPGKPDCSGVAPAGAGEGPVTAPVPALVGVTGPVPAMEIEIEELEAFEEVTADPEEMDVVEGMDVAVTPQAPAGETVSSEGWFALTHDAHRRSRGGIDRAGRTFLSLKATIGAQQAQLATQAAAVAVTALAVAAVALAVAAATLAAAPPPFSPELQAHIAEFEAAPLCVHAWPLDCLDDLSAVLDVHGSRLARFLLASGTAHFGANPLSKLRPSALPLTVHFCPHTAVDDPVSLEGALRTPQLLRVFIFSVKAELVRWQTLALMIDLERQSNSSGDAVGVGETPAVDIEAMVRGEAISDSTAAFTGRSVFTRLAPVRPDSGMHRGLDLRVRPRQSFADYENPAWEIGVDGRAHSQANSKCKSLEEGEGTFLEIALSAPSKECGKMLLIFRTWFCLRAKTVRIQGHAPGELYDFLMHLEAWDSFEEPKHDSCFVSGPVGIGDKPVLVTASTRLPALLDQLWAKTVVVSLETAGIFNRFPLAIIRWMQAQGASIVGYLDDFLLVGSFEEVREFMWLLHEFVVFPGLKVNSDKCEGPSQVLELLVAPNQVLRAKLESLLGLLAFCGQVVYGLSLYTRLVAQAAVYQTVYFALNTQASYSTGGGSRRWDTPSEQTMPWGFEELLKMAVVVNPNSSIEIAVFAAMLTAFLFFFRKDDMSVQKAEGWNPRGHLVRSDVSFPVLEEGTRQVDIRVRHSKTIQTFPSSRSLSSQPVYSGV</sequence>
<dbReference type="EMBL" id="LGRX02001125">
    <property type="protein sequence ID" value="KAK3286797.1"/>
    <property type="molecule type" value="Genomic_DNA"/>
</dbReference>
<protein>
    <submittedName>
        <fullName evidence="2">Uncharacterized protein</fullName>
    </submittedName>
</protein>
<evidence type="ECO:0000313" key="3">
    <source>
        <dbReference type="Proteomes" id="UP001190700"/>
    </source>
</evidence>
<keyword evidence="1" id="KW-0472">Membrane</keyword>
<keyword evidence="1" id="KW-0812">Transmembrane</keyword>
<evidence type="ECO:0000313" key="2">
    <source>
        <dbReference type="EMBL" id="KAK3286797.1"/>
    </source>
</evidence>
<evidence type="ECO:0000256" key="1">
    <source>
        <dbReference type="SAM" id="Phobius"/>
    </source>
</evidence>
<feature type="transmembrane region" description="Helical" evidence="1">
    <location>
        <begin position="996"/>
        <end position="1014"/>
    </location>
</feature>
<name>A0AAE0GYX9_9CHLO</name>
<proteinExistence type="predicted"/>
<keyword evidence="1" id="KW-1133">Transmembrane helix</keyword>
<accession>A0AAE0GYX9</accession>